<dbReference type="EMBL" id="VBWO01000003">
    <property type="protein sequence ID" value="TLF40578.1"/>
    <property type="molecule type" value="Genomic_DNA"/>
</dbReference>
<protein>
    <submittedName>
        <fullName evidence="1">Uncharacterized protein</fullName>
    </submittedName>
</protein>
<gene>
    <name evidence="1" type="ORF">FEI15_04690</name>
</gene>
<organism evidence="1 2">
    <name type="scientific">Lacticaseibacillus zeae</name>
    <name type="common">Lactobacillus zeae</name>
    <dbReference type="NCBI Taxonomy" id="57037"/>
    <lineage>
        <taxon>Bacteria</taxon>
        <taxon>Bacillati</taxon>
        <taxon>Bacillota</taxon>
        <taxon>Bacilli</taxon>
        <taxon>Lactobacillales</taxon>
        <taxon>Lactobacillaceae</taxon>
        <taxon>Lacticaseibacillus</taxon>
    </lineage>
</organism>
<evidence type="ECO:0000313" key="2">
    <source>
        <dbReference type="Proteomes" id="UP000309885"/>
    </source>
</evidence>
<comment type="caution">
    <text evidence="1">The sequence shown here is derived from an EMBL/GenBank/DDBJ whole genome shotgun (WGS) entry which is preliminary data.</text>
</comment>
<sequence length="169" mass="19291">MKESKKSRAILSCLVVCFGALIVSLCIFMQYHHHAAPKVVSTNSYQTIAKKRISFNIETLLFRNRVYSEVAGWIYVKNQEPQKYVTSLVLYNDKSSKCLVFPLTMVKRPDVAKMRKKANNYPYMNAGFDGFIPVNYMVQGKYKVGFLVADKDETKLIKTGVPYKQGGVR</sequence>
<reference evidence="1 2" key="1">
    <citation type="submission" date="2019-05" db="EMBL/GenBank/DDBJ databases">
        <title>Genome-based reclassification of Lactobacillus casei as Lactobacillus casei subsp. casei. subsp.nov., description of Lactobacillus casei subsp. zeae subsp. nov., and emended description of Lactobacillus casei.</title>
        <authorList>
            <person name="Huang C.-H."/>
        </authorList>
    </citation>
    <scope>NUCLEOTIDE SEQUENCE [LARGE SCALE GENOMIC DNA]</scope>
    <source>
        <strain evidence="1 2">CRBIP24.44</strain>
    </source>
</reference>
<name>A0A5R8LTS4_LACZE</name>
<evidence type="ECO:0000313" key="1">
    <source>
        <dbReference type="EMBL" id="TLF40578.1"/>
    </source>
</evidence>
<dbReference type="Proteomes" id="UP000309885">
    <property type="component" value="Unassembled WGS sequence"/>
</dbReference>
<accession>A0A5R8LTS4</accession>
<dbReference type="RefSeq" id="WP_047105690.1">
    <property type="nucleotide sequence ID" value="NZ_CABMJL010000007.1"/>
</dbReference>
<proteinExistence type="predicted"/>
<dbReference type="AlphaFoldDB" id="A0A5R8LTS4"/>